<dbReference type="InterPro" id="IPR045014">
    <property type="entry name" value="TM41A/B"/>
</dbReference>
<dbReference type="AlphaFoldDB" id="A0A397T7X6"/>
<protein>
    <submittedName>
        <fullName evidence="8">Snare associated Golgi protein</fullName>
    </submittedName>
</protein>
<keyword evidence="4 6" id="KW-0472">Membrane</keyword>
<keyword evidence="9" id="KW-1185">Reference proteome</keyword>
<feature type="transmembrane region" description="Helical" evidence="6">
    <location>
        <begin position="138"/>
        <end position="171"/>
    </location>
</feature>
<dbReference type="STRING" id="658196.A0A397T7X6"/>
<evidence type="ECO:0000313" key="8">
    <source>
        <dbReference type="EMBL" id="RIA92357.1"/>
    </source>
</evidence>
<gene>
    <name evidence="8" type="ORF">C1645_691772</name>
</gene>
<evidence type="ECO:0000256" key="3">
    <source>
        <dbReference type="ARBA" id="ARBA00022989"/>
    </source>
</evidence>
<evidence type="ECO:0000256" key="6">
    <source>
        <dbReference type="SAM" id="Phobius"/>
    </source>
</evidence>
<evidence type="ECO:0000313" key="9">
    <source>
        <dbReference type="Proteomes" id="UP000265703"/>
    </source>
</evidence>
<organism evidence="8 9">
    <name type="scientific">Glomus cerebriforme</name>
    <dbReference type="NCBI Taxonomy" id="658196"/>
    <lineage>
        <taxon>Eukaryota</taxon>
        <taxon>Fungi</taxon>
        <taxon>Fungi incertae sedis</taxon>
        <taxon>Mucoromycota</taxon>
        <taxon>Glomeromycotina</taxon>
        <taxon>Glomeromycetes</taxon>
        <taxon>Glomerales</taxon>
        <taxon>Glomeraceae</taxon>
        <taxon>Glomus</taxon>
    </lineage>
</organism>
<dbReference type="GO" id="GO:0005789">
    <property type="term" value="C:endoplasmic reticulum membrane"/>
    <property type="evidence" value="ECO:0007669"/>
    <property type="project" value="TreeGrafter"/>
</dbReference>
<feature type="transmembrane region" description="Helical" evidence="6">
    <location>
        <begin position="114"/>
        <end position="132"/>
    </location>
</feature>
<evidence type="ECO:0000259" key="7">
    <source>
        <dbReference type="Pfam" id="PF09335"/>
    </source>
</evidence>
<dbReference type="GO" id="GO:0000045">
    <property type="term" value="P:autophagosome assembly"/>
    <property type="evidence" value="ECO:0007669"/>
    <property type="project" value="TreeGrafter"/>
</dbReference>
<evidence type="ECO:0000256" key="5">
    <source>
        <dbReference type="ARBA" id="ARBA00025797"/>
    </source>
</evidence>
<sequence length="318" mass="35796">MTEVTSLLGNSNGSVTPPPTYNSVVIPLPVSSTINKLDIKHRLLLYNNDRRWNSLKAILQLLLLFLLSTLVVYLTLKICLPPLKEEQKQLIRLPKGIEDLQSLNKVLAEYMEQYYFSVMTVYIVVYIFLQTFSIPGSMWLSILGGALFSLIVALLLVCLCSAIGATNCYLLSHKFGKTFVKKNFSEKLDRWSEQLQSHSHNLLNYIIVLRLSPFPPNWFANIAAPHVGVPLKIFFIGTFFGVAAPSLIHVQAGLTIEHLTNASDFKIFSFTNVCALILIAIAVLLPVWIRRKFGRVEHELNDENNQIENINPSVAQVV</sequence>
<evidence type="ECO:0000256" key="2">
    <source>
        <dbReference type="ARBA" id="ARBA00022692"/>
    </source>
</evidence>
<dbReference type="Proteomes" id="UP000265703">
    <property type="component" value="Unassembled WGS sequence"/>
</dbReference>
<comment type="caution">
    <text evidence="8">The sequence shown here is derived from an EMBL/GenBank/DDBJ whole genome shotgun (WGS) entry which is preliminary data.</text>
</comment>
<comment type="subcellular location">
    <subcellularLocation>
        <location evidence="1">Membrane</location>
        <topology evidence="1">Multi-pass membrane protein</topology>
    </subcellularLocation>
</comment>
<dbReference type="PANTHER" id="PTHR43220:SF18">
    <property type="entry name" value="TRANSMEMBRANE PROTEIN 41B"/>
    <property type="match status" value="1"/>
</dbReference>
<evidence type="ECO:0000256" key="1">
    <source>
        <dbReference type="ARBA" id="ARBA00004141"/>
    </source>
</evidence>
<evidence type="ECO:0000256" key="4">
    <source>
        <dbReference type="ARBA" id="ARBA00023136"/>
    </source>
</evidence>
<dbReference type="PANTHER" id="PTHR43220">
    <property type="match status" value="1"/>
</dbReference>
<feature type="transmembrane region" description="Helical" evidence="6">
    <location>
        <begin position="233"/>
        <end position="255"/>
    </location>
</feature>
<dbReference type="Pfam" id="PF09335">
    <property type="entry name" value="VTT_dom"/>
    <property type="match status" value="1"/>
</dbReference>
<feature type="domain" description="VTT" evidence="7">
    <location>
        <begin position="134"/>
        <end position="253"/>
    </location>
</feature>
<reference evidence="8 9" key="1">
    <citation type="submission" date="2018-06" db="EMBL/GenBank/DDBJ databases">
        <title>Comparative genomics reveals the genomic features of Rhizophagus irregularis, R. cerebriforme, R. diaphanum and Gigaspora rosea, and their symbiotic lifestyle signature.</title>
        <authorList>
            <person name="Morin E."/>
            <person name="San Clemente H."/>
            <person name="Chen E.C.H."/>
            <person name="De La Providencia I."/>
            <person name="Hainaut M."/>
            <person name="Kuo A."/>
            <person name="Kohler A."/>
            <person name="Murat C."/>
            <person name="Tang N."/>
            <person name="Roy S."/>
            <person name="Loubradou J."/>
            <person name="Henrissat B."/>
            <person name="Grigoriev I.V."/>
            <person name="Corradi N."/>
            <person name="Roux C."/>
            <person name="Martin F.M."/>
        </authorList>
    </citation>
    <scope>NUCLEOTIDE SEQUENCE [LARGE SCALE GENOMIC DNA]</scope>
    <source>
        <strain evidence="8 9">DAOM 227022</strain>
    </source>
</reference>
<keyword evidence="3 6" id="KW-1133">Transmembrane helix</keyword>
<dbReference type="InterPro" id="IPR032816">
    <property type="entry name" value="VTT_dom"/>
</dbReference>
<proteinExistence type="inferred from homology"/>
<name>A0A397T7X6_9GLOM</name>
<dbReference type="EMBL" id="QKYT01000128">
    <property type="protein sequence ID" value="RIA92357.1"/>
    <property type="molecule type" value="Genomic_DNA"/>
</dbReference>
<feature type="transmembrane region" description="Helical" evidence="6">
    <location>
        <begin position="267"/>
        <end position="289"/>
    </location>
</feature>
<dbReference type="OrthoDB" id="3364966at2759"/>
<feature type="transmembrane region" description="Helical" evidence="6">
    <location>
        <begin position="57"/>
        <end position="76"/>
    </location>
</feature>
<comment type="similarity">
    <text evidence="5">Belongs to the TMEM41 family.</text>
</comment>
<keyword evidence="2 6" id="KW-0812">Transmembrane</keyword>
<accession>A0A397T7X6</accession>